<dbReference type="Pfam" id="PF14490">
    <property type="entry name" value="HHH_RecD2"/>
    <property type="match status" value="1"/>
</dbReference>
<gene>
    <name evidence="4" type="ORF">CFH83_07180</name>
</gene>
<dbReference type="CDD" id="cd18809">
    <property type="entry name" value="SF1_C_RecD"/>
    <property type="match status" value="1"/>
</dbReference>
<dbReference type="RefSeq" id="WP_303663040.1">
    <property type="nucleotide sequence ID" value="NZ_DLUI01000102.1"/>
</dbReference>
<dbReference type="InterPro" id="IPR050534">
    <property type="entry name" value="Coronavir_polyprotein_1ab"/>
</dbReference>
<organism evidence="4 5">
    <name type="scientific">Sulfuricurvum kujiense</name>
    <dbReference type="NCBI Taxonomy" id="148813"/>
    <lineage>
        <taxon>Bacteria</taxon>
        <taxon>Pseudomonadati</taxon>
        <taxon>Campylobacterota</taxon>
        <taxon>Epsilonproteobacteria</taxon>
        <taxon>Campylobacterales</taxon>
        <taxon>Sulfurimonadaceae</taxon>
        <taxon>Sulfuricurvum</taxon>
    </lineage>
</organism>
<keyword evidence="2" id="KW-0067">ATP-binding</keyword>
<protein>
    <submittedName>
        <fullName evidence="4">ATPase</fullName>
    </submittedName>
</protein>
<evidence type="ECO:0000259" key="3">
    <source>
        <dbReference type="SMART" id="SM00382"/>
    </source>
</evidence>
<dbReference type="EMBL" id="DLUI01000102">
    <property type="protein sequence ID" value="DAB38199.1"/>
    <property type="molecule type" value="Genomic_DNA"/>
</dbReference>
<dbReference type="Proteomes" id="UP000228859">
    <property type="component" value="Unassembled WGS sequence"/>
</dbReference>
<dbReference type="Pfam" id="PF23139">
    <property type="entry name" value="OB_YrrC"/>
    <property type="match status" value="1"/>
</dbReference>
<dbReference type="GO" id="GO:0009338">
    <property type="term" value="C:exodeoxyribonuclease V complex"/>
    <property type="evidence" value="ECO:0007669"/>
    <property type="project" value="TreeGrafter"/>
</dbReference>
<dbReference type="GO" id="GO:0006310">
    <property type="term" value="P:DNA recombination"/>
    <property type="evidence" value="ECO:0007669"/>
    <property type="project" value="TreeGrafter"/>
</dbReference>
<comment type="caution">
    <text evidence="4">The sequence shown here is derived from an EMBL/GenBank/DDBJ whole genome shotgun (WGS) entry which is preliminary data.</text>
</comment>
<dbReference type="PANTHER" id="PTHR43788">
    <property type="entry name" value="DNA2/NAM7 HELICASE FAMILY MEMBER"/>
    <property type="match status" value="1"/>
</dbReference>
<dbReference type="InterPro" id="IPR055446">
    <property type="entry name" value="RecD2_N_OB"/>
</dbReference>
<dbReference type="Pfam" id="PF13604">
    <property type="entry name" value="AAA_30"/>
    <property type="match status" value="1"/>
</dbReference>
<dbReference type="GO" id="GO:0005524">
    <property type="term" value="F:ATP binding"/>
    <property type="evidence" value="ECO:0007669"/>
    <property type="project" value="UniProtKB-KW"/>
</dbReference>
<sequence length="747" mass="84886">MQTLIGQIDRIIYQNNGFFIAALKSGDKISAHYYESDVDHLKDAAVTLKGSWEEHRQHGRTFKAQSLIVNQNELFFFLNRVVKGFTKKLTAELIEKYGTEELINILDNDIERLLEVKGMNEKRLLKLSNGWKQFRSMRQLGEFLAPLGVTPALLRLIAGALRELKDPIEAIKHNPYGLMRINGIGFKKADEIALNMGIRRDDDRRIQAAMEYTLSEYCDSEGNSCIERRALFAKLDQLLALGADDRYDEALEDRLREGSITLLPSTKLSPTRIYEAETLLISEFKRRGKRSHEPLTDNLEAFCETHSLKLGEQQYAALELINKGCGLIFLVGYAGTGKSTTAKALLDLLATRHEPSLIMTCALSGIASQRIRERSGYQSATIQSLLVRFESYDTMPYKVILIDEASMINSLLFARLMAKVERDATVIIVGDDAQLPPIGAGSPLSDAIALNLAPTIMLTQIYRQSPDQAIALIANDIRRGIIPQYQESYEDFTFHAVEIPNRHALKNVLSANEFEEVLKTHAHNTLAAVASVTLEYLPESRKKLHAKEIREYLSAFQVISPMRANALGVDNLNILLQEYFNPNPKKLVKTFKGEFRLMDKVVHTKNENLPSTTPEEFKESCDPSERRIFNGMCGLIFRLDEEDELCYVYYPNEELIVHYKYDQISDYLSLSYALSVHKVQGMEYERVVMIMSFSHHIMLNTKLLYTALTRAKKHCIVVGESGAFESACRRLEHSRRFTVMQELELTK</sequence>
<dbReference type="PANTHER" id="PTHR43788:SF6">
    <property type="entry name" value="DNA HELICASE B"/>
    <property type="match status" value="1"/>
</dbReference>
<accession>A0A2D3WM61</accession>
<evidence type="ECO:0000313" key="4">
    <source>
        <dbReference type="EMBL" id="DAB38199.1"/>
    </source>
</evidence>
<dbReference type="Pfam" id="PF13538">
    <property type="entry name" value="UvrD_C_2"/>
    <property type="match status" value="1"/>
</dbReference>
<dbReference type="InterPro" id="IPR029493">
    <property type="entry name" value="RecD2-like_HHH"/>
</dbReference>
<dbReference type="Gene3D" id="1.10.10.2220">
    <property type="match status" value="1"/>
</dbReference>
<dbReference type="InterPro" id="IPR027785">
    <property type="entry name" value="UvrD-like_helicase_C"/>
</dbReference>
<dbReference type="Gene3D" id="3.40.50.300">
    <property type="entry name" value="P-loop containing nucleotide triphosphate hydrolases"/>
    <property type="match status" value="2"/>
</dbReference>
<dbReference type="CDD" id="cd17933">
    <property type="entry name" value="DEXSc_RecD-like"/>
    <property type="match status" value="1"/>
</dbReference>
<dbReference type="GO" id="GO:0017116">
    <property type="term" value="F:single-stranded DNA helicase activity"/>
    <property type="evidence" value="ECO:0007669"/>
    <property type="project" value="TreeGrafter"/>
</dbReference>
<dbReference type="InterPro" id="IPR003593">
    <property type="entry name" value="AAA+_ATPase"/>
</dbReference>
<keyword evidence="1" id="KW-0547">Nucleotide-binding</keyword>
<evidence type="ECO:0000256" key="1">
    <source>
        <dbReference type="ARBA" id="ARBA00022741"/>
    </source>
</evidence>
<dbReference type="AlphaFoldDB" id="A0A2D3WM61"/>
<reference evidence="4 5" key="1">
    <citation type="journal article" date="2017" name="Front. Microbiol.">
        <title>Comparative Genomic Analysis of the Class Epsilonproteobacteria and Proposed Reclassification to Epsilonbacteraeota (phyl. nov.).</title>
        <authorList>
            <person name="Waite D.W."/>
            <person name="Vanwonterghem I."/>
            <person name="Rinke C."/>
            <person name="Parks D.H."/>
            <person name="Zhang Y."/>
            <person name="Takai K."/>
            <person name="Sievert S.M."/>
            <person name="Simon J."/>
            <person name="Campbell B.J."/>
            <person name="Hanson T.E."/>
            <person name="Woyke T."/>
            <person name="Klotz M.G."/>
            <person name="Hugenholtz P."/>
        </authorList>
    </citation>
    <scope>NUCLEOTIDE SEQUENCE [LARGE SCALE GENOMIC DNA]</scope>
    <source>
        <strain evidence="4">UBA12443</strain>
    </source>
</reference>
<proteinExistence type="predicted"/>
<evidence type="ECO:0000256" key="2">
    <source>
        <dbReference type="ARBA" id="ARBA00022840"/>
    </source>
</evidence>
<feature type="domain" description="AAA+ ATPase" evidence="3">
    <location>
        <begin position="324"/>
        <end position="467"/>
    </location>
</feature>
<name>A0A2D3WM61_9BACT</name>
<dbReference type="InterPro" id="IPR027417">
    <property type="entry name" value="P-loop_NTPase"/>
</dbReference>
<evidence type="ECO:0000313" key="5">
    <source>
        <dbReference type="Proteomes" id="UP000228859"/>
    </source>
</evidence>
<dbReference type="SUPFAM" id="SSF52540">
    <property type="entry name" value="P-loop containing nucleoside triphosphate hydrolases"/>
    <property type="match status" value="2"/>
</dbReference>
<dbReference type="Gene3D" id="2.30.30.940">
    <property type="match status" value="1"/>
</dbReference>
<dbReference type="SMART" id="SM00382">
    <property type="entry name" value="AAA"/>
    <property type="match status" value="1"/>
</dbReference>